<evidence type="ECO:0000313" key="5">
    <source>
        <dbReference type="Proteomes" id="UP000001449"/>
    </source>
</evidence>
<dbReference type="OMA" id="LAMAICP"/>
<dbReference type="eggNOG" id="ENOG502SQUY">
    <property type="taxonomic scope" value="Eukaryota"/>
</dbReference>
<accession>B8BYY7</accession>
<reference evidence="4 5" key="1">
    <citation type="journal article" date="2004" name="Science">
        <title>The genome of the diatom Thalassiosira pseudonana: ecology, evolution, and metabolism.</title>
        <authorList>
            <person name="Armbrust E.V."/>
            <person name="Berges J.A."/>
            <person name="Bowler C."/>
            <person name="Green B.R."/>
            <person name="Martinez D."/>
            <person name="Putnam N.H."/>
            <person name="Zhou S."/>
            <person name="Allen A.E."/>
            <person name="Apt K.E."/>
            <person name="Bechner M."/>
            <person name="Brzezinski M.A."/>
            <person name="Chaal B.K."/>
            <person name="Chiovitti A."/>
            <person name="Davis A.K."/>
            <person name="Demarest M.S."/>
            <person name="Detter J.C."/>
            <person name="Glavina T."/>
            <person name="Goodstein D."/>
            <person name="Hadi M.Z."/>
            <person name="Hellsten U."/>
            <person name="Hildebrand M."/>
            <person name="Jenkins B.D."/>
            <person name="Jurka J."/>
            <person name="Kapitonov V.V."/>
            <person name="Kroger N."/>
            <person name="Lau W.W."/>
            <person name="Lane T.W."/>
            <person name="Larimer F.W."/>
            <person name="Lippmeier J.C."/>
            <person name="Lucas S."/>
            <person name="Medina M."/>
            <person name="Montsant A."/>
            <person name="Obornik M."/>
            <person name="Parker M.S."/>
            <person name="Palenik B."/>
            <person name="Pazour G.J."/>
            <person name="Richardson P.M."/>
            <person name="Rynearson T.A."/>
            <person name="Saito M.A."/>
            <person name="Schwartz D.C."/>
            <person name="Thamatrakoln K."/>
            <person name="Valentin K."/>
            <person name="Vardi A."/>
            <person name="Wilkerson F.P."/>
            <person name="Rokhsar D.S."/>
        </authorList>
    </citation>
    <scope>NUCLEOTIDE SEQUENCE [LARGE SCALE GENOMIC DNA]</scope>
    <source>
        <strain evidence="4 5">CCMP1335</strain>
    </source>
</reference>
<feature type="compositionally biased region" description="Basic residues" evidence="1">
    <location>
        <begin position="1380"/>
        <end position="1391"/>
    </location>
</feature>
<keyword evidence="5" id="KW-1185">Reference proteome</keyword>
<sequence>MMIEATDLTTPEVREQYVLPLLREIVNKSSLSGVGNVDDVVPPFASDPSAASNVGATTLFQEIAIYDAHSRRKGDTLSTNGGTPITRTYAELIDEASALSIYMTPGEYALVSAVVTSCFLSFLIPQCHYIGFLHAYFAPTTTSNNWSSKSRPVPWQPLEERIDESIASRGAFPYSASRMRSLVDDDDGFTTSAFHRFLDEGLSSYVSSGKAFIAFVGEGGSQHDQALRVGADLLQLLAMAICPQLPNTSNVPREESKKLSLEAGDESSYQSTLNVMTLAANSTFPYSFQLSYSDRLQLVKLCAEKLVVHEQMTTGKQSQDAQRLAATLAMLRTSLVGFASCTARSEDDAIVAYNALTNIVIREGKLTTIQFAFRRMLSTCMDSTSPHLVSAIGGCLSDLIVKYNGSRFYADGVFTRDTIVLVAKCIDERTPLPRDNEEAASNNDQLIEETTTAKRRKTTCRPCHLLVLLRVARYLYGFLLESDTIQASSAESMSTLELIGSATILIGYPYDLAVVKSAAQLVALSLSYNEKFVQMATIRNIFIRTKASLNNWKNDANIVDALHDLIITVSRQSETFAFNLTSYIIKACSLKELSKTSVWKMVALLSSVQPDIVSRLLSNLDASISDASEADITIQQIKTLLCCGMATNGAARSATTQACVALSKAVSSHWTLFQLVRHAFATSSFGFAQHILNACLLEKCTSRNNFLWLQSLSKMASAEESLRANGALGISDALMNMSSCYSTISSLDAISEIQPISIFQFQQEFIKARLYFLHLCKTTRLMCTEIIVTGDAASYSRSALIRNNLHKSFRLLSSRYMQMYRLHGLHHCQQTRSALRTLLAACRLLSDFVELVFSKPEANANNTIVVQEDVATQPPTGDKGHPMGLLLRRLRDGALAMMEASSEPPLFLTPELVDVIDAILMCPVHFPPAFLRAKIIPRAYAKLAENPSSFETRAGTNMDDAYVSMDANGVEIIEILPGVTFKLVFSGVIPKAFIRSAAVDFSQVIAWHTLAYEGQIVEEDDAEEVNINEVSPALDNAASEPFTASLLPDGAFIMQCDFDPIPQEGYYRVKIELGCRDVRCGEWIVPTKDTVELVLPTMSTFPTFPVPASPLRRVTVTEDAQQITSPVYDSEDLLDQLGLFSENDDTFLNNVFDRETATVGWTNPNSQAPPSGALKANPATQTASTSAARKAKAKPISAAPIVHQKPATVCPVVQKPAPVRQPKAQPVVKPKAASKPSEADSEFTRTITDNDVLCVRGAGKSHPGNNVFRDLIHANKSQYDKMNTEQRDALSERLWAGLQANGTRFVRPIEDDPNLYEIHDHERSVRKILFAMRDCRMGGGKSKVTDPSVSSAKKTTSDKPPAKRKSIKKIKFGEQGGIQRKSRRNRQGVER</sequence>
<reference evidence="4 5" key="2">
    <citation type="journal article" date="2008" name="Nature">
        <title>The Phaeodactylum genome reveals the evolutionary history of diatom genomes.</title>
        <authorList>
            <person name="Bowler C."/>
            <person name="Allen A.E."/>
            <person name="Badger J.H."/>
            <person name="Grimwood J."/>
            <person name="Jabbari K."/>
            <person name="Kuo A."/>
            <person name="Maheswari U."/>
            <person name="Martens C."/>
            <person name="Maumus F."/>
            <person name="Otillar R.P."/>
            <person name="Rayko E."/>
            <person name="Salamov A."/>
            <person name="Vandepoele K."/>
            <person name="Beszteri B."/>
            <person name="Gruber A."/>
            <person name="Heijde M."/>
            <person name="Katinka M."/>
            <person name="Mock T."/>
            <person name="Valentin K."/>
            <person name="Verret F."/>
            <person name="Berges J.A."/>
            <person name="Brownlee C."/>
            <person name="Cadoret J.P."/>
            <person name="Chiovitti A."/>
            <person name="Choi C.J."/>
            <person name="Coesel S."/>
            <person name="De Martino A."/>
            <person name="Detter J.C."/>
            <person name="Durkin C."/>
            <person name="Falciatore A."/>
            <person name="Fournet J."/>
            <person name="Haruta M."/>
            <person name="Huysman M.J."/>
            <person name="Jenkins B.D."/>
            <person name="Jiroutova K."/>
            <person name="Jorgensen R.E."/>
            <person name="Joubert Y."/>
            <person name="Kaplan A."/>
            <person name="Kroger N."/>
            <person name="Kroth P.G."/>
            <person name="La Roche J."/>
            <person name="Lindquist E."/>
            <person name="Lommer M."/>
            <person name="Martin-Jezequel V."/>
            <person name="Lopez P.J."/>
            <person name="Lucas S."/>
            <person name="Mangogna M."/>
            <person name="McGinnis K."/>
            <person name="Medlin L.K."/>
            <person name="Montsant A."/>
            <person name="Oudot-Le Secq M.P."/>
            <person name="Napoli C."/>
            <person name="Obornik M."/>
            <person name="Parker M.S."/>
            <person name="Petit J.L."/>
            <person name="Porcel B.M."/>
            <person name="Poulsen N."/>
            <person name="Robison M."/>
            <person name="Rychlewski L."/>
            <person name="Rynearson T.A."/>
            <person name="Schmutz J."/>
            <person name="Shapiro H."/>
            <person name="Siaut M."/>
            <person name="Stanley M."/>
            <person name="Sussman M.R."/>
            <person name="Taylor A.R."/>
            <person name="Vardi A."/>
            <person name="von Dassow P."/>
            <person name="Vyverman W."/>
            <person name="Willis A."/>
            <person name="Wyrwicz L.S."/>
            <person name="Rokhsar D.S."/>
            <person name="Weissenbach J."/>
            <person name="Armbrust E.V."/>
            <person name="Green B.R."/>
            <person name="Van de Peer Y."/>
            <person name="Grigoriev I.V."/>
        </authorList>
    </citation>
    <scope>NUCLEOTIDE SEQUENCE [LARGE SCALE GENOMIC DNA]</scope>
    <source>
        <strain evidence="4 5">CCMP1335</strain>
    </source>
</reference>
<organism evidence="4 5">
    <name type="scientific">Thalassiosira pseudonana</name>
    <name type="common">Marine diatom</name>
    <name type="synonym">Cyclotella nana</name>
    <dbReference type="NCBI Taxonomy" id="35128"/>
    <lineage>
        <taxon>Eukaryota</taxon>
        <taxon>Sar</taxon>
        <taxon>Stramenopiles</taxon>
        <taxon>Ochrophyta</taxon>
        <taxon>Bacillariophyta</taxon>
        <taxon>Coscinodiscophyceae</taxon>
        <taxon>Thalassiosirophycidae</taxon>
        <taxon>Thalassiosirales</taxon>
        <taxon>Thalassiosiraceae</taxon>
        <taxon>Thalassiosira</taxon>
    </lineage>
</organism>
<feature type="compositionally biased region" description="Polar residues" evidence="1">
    <location>
        <begin position="1345"/>
        <end position="1354"/>
    </location>
</feature>
<dbReference type="KEGG" id="tps:THAPSDRAFT_3850"/>
<feature type="region of interest" description="Disordered" evidence="1">
    <location>
        <begin position="1221"/>
        <end position="1243"/>
    </location>
</feature>
<feature type="domain" description="DUF6824" evidence="2">
    <location>
        <begin position="1251"/>
        <end position="1334"/>
    </location>
</feature>
<dbReference type="Proteomes" id="UP000001449">
    <property type="component" value="Chromosome 3"/>
</dbReference>
<name>B8BYY7_THAPS</name>
<dbReference type="PaxDb" id="35128-Thaps3850"/>
<dbReference type="InterPro" id="IPR049227">
    <property type="entry name" value="DUF6824"/>
</dbReference>
<evidence type="ECO:0000313" key="4">
    <source>
        <dbReference type="EMBL" id="EED93971.1"/>
    </source>
</evidence>
<dbReference type="HOGENOM" id="CLU_254961_0_0_1"/>
<feature type="domain" description="Integrator complex subunit 7 helical bundle" evidence="3">
    <location>
        <begin position="694"/>
        <end position="787"/>
    </location>
</feature>
<gene>
    <name evidence="4" type="ORF">THAPSDRAFT_3850</name>
</gene>
<proteinExistence type="predicted"/>
<evidence type="ECO:0000259" key="2">
    <source>
        <dbReference type="Pfam" id="PF20710"/>
    </source>
</evidence>
<dbReference type="Pfam" id="PF24437">
    <property type="entry name" value="INTS7_HB"/>
    <property type="match status" value="1"/>
</dbReference>
<feature type="compositionally biased region" description="Low complexity" evidence="1">
    <location>
        <begin position="1179"/>
        <end position="1192"/>
    </location>
</feature>
<dbReference type="GeneID" id="7445363"/>
<dbReference type="InParanoid" id="B8BYY7"/>
<dbReference type="Pfam" id="PF20710">
    <property type="entry name" value="DUF6824"/>
    <property type="match status" value="1"/>
</dbReference>
<dbReference type="InterPro" id="IPR056517">
    <property type="entry name" value="INTS7_HB"/>
</dbReference>
<evidence type="ECO:0000256" key="1">
    <source>
        <dbReference type="SAM" id="MobiDB-lite"/>
    </source>
</evidence>
<dbReference type="RefSeq" id="XP_002288535.1">
    <property type="nucleotide sequence ID" value="XM_002288499.1"/>
</dbReference>
<feature type="region of interest" description="Disordered" evidence="1">
    <location>
        <begin position="1337"/>
        <end position="1391"/>
    </location>
</feature>
<evidence type="ECO:0000259" key="3">
    <source>
        <dbReference type="Pfam" id="PF24437"/>
    </source>
</evidence>
<protein>
    <submittedName>
        <fullName evidence="4">Uncharacterized protein</fullName>
    </submittedName>
</protein>
<dbReference type="EMBL" id="CM000640">
    <property type="protein sequence ID" value="EED93971.1"/>
    <property type="molecule type" value="Genomic_DNA"/>
</dbReference>
<dbReference type="STRING" id="35128.B8BYY7"/>
<feature type="region of interest" description="Disordered" evidence="1">
    <location>
        <begin position="1160"/>
        <end position="1192"/>
    </location>
</feature>
<feature type="compositionally biased region" description="Polar residues" evidence="1">
    <location>
        <begin position="1160"/>
        <end position="1169"/>
    </location>
</feature>